<comment type="caution">
    <text evidence="1">The sequence shown here is derived from an EMBL/GenBank/DDBJ whole genome shotgun (WGS) entry which is preliminary data.</text>
</comment>
<dbReference type="EMBL" id="QWKH01000116">
    <property type="protein sequence ID" value="NBI35409.1"/>
    <property type="molecule type" value="Genomic_DNA"/>
</dbReference>
<proteinExistence type="predicted"/>
<gene>
    <name evidence="1" type="ORF">D1639_10310</name>
</gene>
<reference evidence="1" key="1">
    <citation type="submission" date="2018-08" db="EMBL/GenBank/DDBJ databases">
        <title>Murine metabolic-syndrome-specific gut microbial biobank.</title>
        <authorList>
            <person name="Liu C."/>
        </authorList>
    </citation>
    <scope>NUCLEOTIDE SEQUENCE [LARGE SCALE GENOMIC DNA]</scope>
    <source>
        <strain evidence="1">Z82</strain>
    </source>
</reference>
<sequence length="64" mass="7533">MYTEARKRASEKYNRDKVRRVVVAFSPVDADLVEYLEGKDSMGGYLKKLLREDYERNGRKGSMR</sequence>
<protein>
    <submittedName>
        <fullName evidence="1">Uncharacterized protein</fullName>
    </submittedName>
</protein>
<evidence type="ECO:0000313" key="1">
    <source>
        <dbReference type="EMBL" id="NBI35409.1"/>
    </source>
</evidence>
<accession>A0A7C9NTH6</accession>
<name>A0A7C9NTH6_9BACT</name>
<organism evidence="1">
    <name type="scientific">Muribaculaceae bacterium Z82</name>
    <dbReference type="NCBI Taxonomy" id="2304548"/>
    <lineage>
        <taxon>Bacteria</taxon>
        <taxon>Pseudomonadati</taxon>
        <taxon>Bacteroidota</taxon>
        <taxon>Bacteroidia</taxon>
        <taxon>Bacteroidales</taxon>
        <taxon>Muribaculaceae</taxon>
    </lineage>
</organism>
<dbReference type="AlphaFoldDB" id="A0A7C9NTH6"/>